<evidence type="ECO:0000313" key="2">
    <source>
        <dbReference type="EMBL" id="KAK8028437.1"/>
    </source>
</evidence>
<dbReference type="EMBL" id="JAQQWI010000007">
    <property type="protein sequence ID" value="KAK8028437.1"/>
    <property type="molecule type" value="Genomic_DNA"/>
</dbReference>
<comment type="caution">
    <text evidence="2">The sequence shown here is derived from an EMBL/GenBank/DDBJ whole genome shotgun (WGS) entry which is preliminary data.</text>
</comment>
<evidence type="ECO:0000256" key="1">
    <source>
        <dbReference type="SAM" id="MobiDB-lite"/>
    </source>
</evidence>
<sequence>MGPSSTTSLHIQCPSGLNPHEWPLKSSARVRKMPFHKTPEGRRMVSNKIWSCATLQEHIEDCAFIGFDVEGNYWDPTQVGLSYLPELPPTPIKPGMLHGCLEFPNDALCSELWSLNIKPREEVAPRHTPCPFATHEASIHFTNVEGLLVELLSSWKAQSGKKYLVIVGFGTDADLTVLIDQWPTAALLFDGWLDTQDLARGTRARADVHGGMFPSMSKMTLHLGIRELTMGLSHNAGADALMAMALMIAAWDAFTRGEELDIPPPKPPTCKRQRVTSFSIKRS</sequence>
<organism evidence="2 3">
    <name type="scientific">Apiospora marii</name>
    <dbReference type="NCBI Taxonomy" id="335849"/>
    <lineage>
        <taxon>Eukaryota</taxon>
        <taxon>Fungi</taxon>
        <taxon>Dikarya</taxon>
        <taxon>Ascomycota</taxon>
        <taxon>Pezizomycotina</taxon>
        <taxon>Sordariomycetes</taxon>
        <taxon>Xylariomycetidae</taxon>
        <taxon>Amphisphaeriales</taxon>
        <taxon>Apiosporaceae</taxon>
        <taxon>Apiospora</taxon>
    </lineage>
</organism>
<dbReference type="InterPro" id="IPR012337">
    <property type="entry name" value="RNaseH-like_sf"/>
</dbReference>
<evidence type="ECO:0008006" key="4">
    <source>
        <dbReference type="Google" id="ProtNLM"/>
    </source>
</evidence>
<dbReference type="Proteomes" id="UP001396898">
    <property type="component" value="Unassembled WGS sequence"/>
</dbReference>
<reference evidence="2 3" key="1">
    <citation type="submission" date="2023-01" db="EMBL/GenBank/DDBJ databases">
        <title>Analysis of 21 Apiospora genomes using comparative genomics revels a genus with tremendous synthesis potential of carbohydrate active enzymes and secondary metabolites.</title>
        <authorList>
            <person name="Sorensen T."/>
        </authorList>
    </citation>
    <scope>NUCLEOTIDE SEQUENCE [LARGE SCALE GENOMIC DNA]</scope>
    <source>
        <strain evidence="2 3">CBS 20057</strain>
    </source>
</reference>
<proteinExistence type="predicted"/>
<gene>
    <name evidence="2" type="ORF">PG991_005493</name>
</gene>
<feature type="region of interest" description="Disordered" evidence="1">
    <location>
        <begin position="260"/>
        <end position="283"/>
    </location>
</feature>
<evidence type="ECO:0000313" key="3">
    <source>
        <dbReference type="Proteomes" id="UP001396898"/>
    </source>
</evidence>
<accession>A0ABR1SBJ7</accession>
<keyword evidence="3" id="KW-1185">Reference proteome</keyword>
<protein>
    <recommendedName>
        <fullName evidence="4">Exonuclease domain-containing protein</fullName>
    </recommendedName>
</protein>
<name>A0ABR1SBJ7_9PEZI</name>
<dbReference type="SUPFAM" id="SSF53098">
    <property type="entry name" value="Ribonuclease H-like"/>
    <property type="match status" value="1"/>
</dbReference>